<dbReference type="InParanoid" id="G4Z1T5"/>
<organism evidence="2 3">
    <name type="scientific">Phytophthora sojae (strain P6497)</name>
    <name type="common">Soybean stem and root rot agent</name>
    <name type="synonym">Phytophthora megasperma f. sp. glycines</name>
    <dbReference type="NCBI Taxonomy" id="1094619"/>
    <lineage>
        <taxon>Eukaryota</taxon>
        <taxon>Sar</taxon>
        <taxon>Stramenopiles</taxon>
        <taxon>Oomycota</taxon>
        <taxon>Peronosporomycetes</taxon>
        <taxon>Peronosporales</taxon>
        <taxon>Peronosporaceae</taxon>
        <taxon>Phytophthora</taxon>
    </lineage>
</organism>
<dbReference type="RefSeq" id="XP_009522650.1">
    <property type="nucleotide sequence ID" value="XM_009524355.1"/>
</dbReference>
<proteinExistence type="predicted"/>
<dbReference type="Pfam" id="PF12796">
    <property type="entry name" value="Ank_2"/>
    <property type="match status" value="1"/>
</dbReference>
<dbReference type="InterPro" id="IPR002110">
    <property type="entry name" value="Ankyrin_rpt"/>
</dbReference>
<gene>
    <name evidence="2" type="ORF">PHYSODRAFT_434884</name>
</gene>
<evidence type="ECO:0000313" key="3">
    <source>
        <dbReference type="Proteomes" id="UP000002640"/>
    </source>
</evidence>
<feature type="repeat" description="ANK" evidence="1">
    <location>
        <begin position="40"/>
        <end position="72"/>
    </location>
</feature>
<protein>
    <submittedName>
        <fullName evidence="2">Uncharacterized protein</fullName>
    </submittedName>
</protein>
<feature type="non-terminal residue" evidence="2">
    <location>
        <position position="1"/>
    </location>
</feature>
<reference evidence="2 3" key="1">
    <citation type="journal article" date="2006" name="Science">
        <title>Phytophthora genome sequences uncover evolutionary origins and mechanisms of pathogenesis.</title>
        <authorList>
            <person name="Tyler B.M."/>
            <person name="Tripathy S."/>
            <person name="Zhang X."/>
            <person name="Dehal P."/>
            <person name="Jiang R.H."/>
            <person name="Aerts A."/>
            <person name="Arredondo F.D."/>
            <person name="Baxter L."/>
            <person name="Bensasson D."/>
            <person name="Beynon J.L."/>
            <person name="Chapman J."/>
            <person name="Damasceno C.M."/>
            <person name="Dorrance A.E."/>
            <person name="Dou D."/>
            <person name="Dickerman A.W."/>
            <person name="Dubchak I.L."/>
            <person name="Garbelotto M."/>
            <person name="Gijzen M."/>
            <person name="Gordon S.G."/>
            <person name="Govers F."/>
            <person name="Grunwald N.J."/>
            <person name="Huang W."/>
            <person name="Ivors K.L."/>
            <person name="Jones R.W."/>
            <person name="Kamoun S."/>
            <person name="Krampis K."/>
            <person name="Lamour K.H."/>
            <person name="Lee M.K."/>
            <person name="McDonald W.H."/>
            <person name="Medina M."/>
            <person name="Meijer H.J."/>
            <person name="Nordberg E.K."/>
            <person name="Maclean D.J."/>
            <person name="Ospina-Giraldo M.D."/>
            <person name="Morris P.F."/>
            <person name="Phuntumart V."/>
            <person name="Putnam N.H."/>
            <person name="Rash S."/>
            <person name="Rose J.K."/>
            <person name="Sakihama Y."/>
            <person name="Salamov A.A."/>
            <person name="Savidor A."/>
            <person name="Scheuring C.F."/>
            <person name="Smith B.M."/>
            <person name="Sobral B.W."/>
            <person name="Terry A."/>
            <person name="Torto-Alalibo T.A."/>
            <person name="Win J."/>
            <person name="Xu Z."/>
            <person name="Zhang H."/>
            <person name="Grigoriev I.V."/>
            <person name="Rokhsar D.S."/>
            <person name="Boore J.L."/>
        </authorList>
    </citation>
    <scope>NUCLEOTIDE SEQUENCE [LARGE SCALE GENOMIC DNA]</scope>
    <source>
        <strain evidence="2 3">P6497</strain>
    </source>
</reference>
<dbReference type="InterPro" id="IPR052050">
    <property type="entry name" value="SecEffector_AnkRepeat"/>
</dbReference>
<dbReference type="InterPro" id="IPR036770">
    <property type="entry name" value="Ankyrin_rpt-contain_sf"/>
</dbReference>
<dbReference type="Gene3D" id="1.25.40.20">
    <property type="entry name" value="Ankyrin repeat-containing domain"/>
    <property type="match status" value="1"/>
</dbReference>
<dbReference type="SMART" id="SM00248">
    <property type="entry name" value="ANK"/>
    <property type="match status" value="1"/>
</dbReference>
<dbReference type="EMBL" id="JH159153">
    <property type="protein sequence ID" value="EGZ19933.1"/>
    <property type="molecule type" value="Genomic_DNA"/>
</dbReference>
<keyword evidence="3" id="KW-1185">Reference proteome</keyword>
<dbReference type="SUPFAM" id="SSF48403">
    <property type="entry name" value="Ankyrin repeat"/>
    <property type="match status" value="1"/>
</dbReference>
<dbReference type="PANTHER" id="PTHR46586">
    <property type="entry name" value="ANKYRIN REPEAT-CONTAINING PROTEIN"/>
    <property type="match status" value="1"/>
</dbReference>
<feature type="non-terminal residue" evidence="2">
    <location>
        <position position="97"/>
    </location>
</feature>
<name>G4Z1T5_PHYSP</name>
<evidence type="ECO:0000313" key="2">
    <source>
        <dbReference type="EMBL" id="EGZ19933.1"/>
    </source>
</evidence>
<dbReference type="PROSITE" id="PS50297">
    <property type="entry name" value="ANK_REP_REGION"/>
    <property type="match status" value="1"/>
</dbReference>
<dbReference type="PANTHER" id="PTHR46586:SF3">
    <property type="entry name" value="ANKYRIN REPEAT-CONTAINING PROTEIN"/>
    <property type="match status" value="1"/>
</dbReference>
<accession>G4Z1T5</accession>
<keyword evidence="1" id="KW-0040">ANK repeat</keyword>
<evidence type="ECO:0000256" key="1">
    <source>
        <dbReference type="PROSITE-ProRule" id="PRU00023"/>
    </source>
</evidence>
<dbReference type="SMR" id="G4Z1T5"/>
<sequence>RGDVAYSIGQAAYEGKLDVIQWLCAQAEETLNARTREFLMGDNPLLAAAYNGHLEVMKWLVDNGVKINDADEEGSAALVSAAGNGHFAAVQWLVELG</sequence>
<dbReference type="KEGG" id="psoj:PHYSODRAFT_434884"/>
<dbReference type="PROSITE" id="PS50088">
    <property type="entry name" value="ANK_REPEAT"/>
    <property type="match status" value="1"/>
</dbReference>
<dbReference type="AlphaFoldDB" id="G4Z1T5"/>
<dbReference type="GeneID" id="20652452"/>
<dbReference type="Proteomes" id="UP000002640">
    <property type="component" value="Unassembled WGS sequence"/>
</dbReference>